<dbReference type="EMBL" id="QOQK01000014">
    <property type="protein sequence ID" value="RCL84418.1"/>
    <property type="molecule type" value="Genomic_DNA"/>
</dbReference>
<dbReference type="GO" id="GO:0016787">
    <property type="term" value="F:hydrolase activity"/>
    <property type="evidence" value="ECO:0007669"/>
    <property type="project" value="UniProtKB-KW"/>
</dbReference>
<evidence type="ECO:0000313" key="3">
    <source>
        <dbReference type="Proteomes" id="UP000252289"/>
    </source>
</evidence>
<evidence type="ECO:0000259" key="1">
    <source>
        <dbReference type="Pfam" id="PF12697"/>
    </source>
</evidence>
<evidence type="ECO:0000313" key="2">
    <source>
        <dbReference type="EMBL" id="RCL84418.1"/>
    </source>
</evidence>
<feature type="domain" description="AB hydrolase-1" evidence="1">
    <location>
        <begin position="41"/>
        <end position="285"/>
    </location>
</feature>
<sequence length="305" mass="33439">MLNDAIILKTKVTLLDGFETDFTASLFLPDTPAKSLFFCQPGGGNTKDYFNLGQAEDFDYSFASRMCGFGHAVMLMDHAGVGENKFDDSHPFFTPRQSVSFTAQALKEFFVHPEIADVKKIGTGHSMGGMMITLINSLMPFDGICLIGSNAGGLDWGLQEEDMKYIEQPEKLEKEMETHVLRMFKSPFINYESGGPSLESITFGAENIGAHDLLMKVQSTLYSAGGYMSMIRGSFRPEVNKITMPLFMAAGEHDLGAPPDEAPKDYINAASIKFMELPGAGHNSFAFSAIESLCNAIDEWVGEVL</sequence>
<gene>
    <name evidence="2" type="ORF">DBW64_03675</name>
</gene>
<dbReference type="Gene3D" id="3.40.50.1820">
    <property type="entry name" value="alpha/beta hydrolase"/>
    <property type="match status" value="1"/>
</dbReference>
<protein>
    <submittedName>
        <fullName evidence="2">Alpha/beta hydrolase</fullName>
    </submittedName>
</protein>
<dbReference type="Pfam" id="PF12697">
    <property type="entry name" value="Abhydrolase_6"/>
    <property type="match status" value="1"/>
</dbReference>
<accession>A0A368EIZ4</accession>
<organism evidence="2 3">
    <name type="scientific">PS1 clade bacterium</name>
    <dbReference type="NCBI Taxonomy" id="2175152"/>
    <lineage>
        <taxon>Bacteria</taxon>
        <taxon>Pseudomonadati</taxon>
        <taxon>Pseudomonadota</taxon>
        <taxon>Alphaproteobacteria</taxon>
        <taxon>PS1 clade</taxon>
    </lineage>
</organism>
<dbReference type="InterPro" id="IPR000073">
    <property type="entry name" value="AB_hydrolase_1"/>
</dbReference>
<name>A0A368EIZ4_9PROT</name>
<dbReference type="AlphaFoldDB" id="A0A368EIZ4"/>
<dbReference type="InterPro" id="IPR029058">
    <property type="entry name" value="AB_hydrolase_fold"/>
</dbReference>
<proteinExistence type="predicted"/>
<keyword evidence="2" id="KW-0378">Hydrolase</keyword>
<dbReference type="SUPFAM" id="SSF53474">
    <property type="entry name" value="alpha/beta-Hydrolases"/>
    <property type="match status" value="1"/>
</dbReference>
<dbReference type="Proteomes" id="UP000252289">
    <property type="component" value="Unassembled WGS sequence"/>
</dbReference>
<reference evidence="2 3" key="1">
    <citation type="journal article" date="2018" name="Microbiome">
        <title>Fine metagenomic profile of the Mediterranean stratified and mixed water columns revealed by assembly and recruitment.</title>
        <authorList>
            <person name="Haro-Moreno J.M."/>
            <person name="Lopez-Perez M."/>
            <person name="De La Torre J.R."/>
            <person name="Picazo A."/>
            <person name="Camacho A."/>
            <person name="Rodriguez-Valera F."/>
        </authorList>
    </citation>
    <scope>NUCLEOTIDE SEQUENCE [LARGE SCALE GENOMIC DNA]</scope>
    <source>
        <strain evidence="2">MED-G50</strain>
    </source>
</reference>
<comment type="caution">
    <text evidence="2">The sequence shown here is derived from an EMBL/GenBank/DDBJ whole genome shotgun (WGS) entry which is preliminary data.</text>
</comment>